<proteinExistence type="predicted"/>
<feature type="transmembrane region" description="Helical" evidence="1">
    <location>
        <begin position="12"/>
        <end position="34"/>
    </location>
</feature>
<dbReference type="eggNOG" id="COG4828">
    <property type="taxonomic scope" value="Bacteria"/>
</dbReference>
<dbReference type="PANTHER" id="PTHR38468">
    <property type="entry name" value="SLL0939 PROTEIN"/>
    <property type="match status" value="1"/>
</dbReference>
<keyword evidence="3" id="KW-1185">Reference proteome</keyword>
<accession>F2JNS0</accession>
<dbReference type="EMBL" id="CP002582">
    <property type="protein sequence ID" value="ADZ82418.1"/>
    <property type="molecule type" value="Genomic_DNA"/>
</dbReference>
<dbReference type="RefSeq" id="WP_013655719.1">
    <property type="nucleotide sequence ID" value="NC_015275.1"/>
</dbReference>
<evidence type="ECO:0000313" key="2">
    <source>
        <dbReference type="EMBL" id="ADZ82418.1"/>
    </source>
</evidence>
<evidence type="ECO:0000313" key="3">
    <source>
        <dbReference type="Proteomes" id="UP000008467"/>
    </source>
</evidence>
<protein>
    <recommendedName>
        <fullName evidence="4">DUF1622 domain-containing protein</fullName>
    </recommendedName>
</protein>
<dbReference type="Proteomes" id="UP000008467">
    <property type="component" value="Chromosome"/>
</dbReference>
<dbReference type="InterPro" id="IPR012427">
    <property type="entry name" value="DUF1622"/>
</dbReference>
<dbReference type="HOGENOM" id="CLU_136765_2_0_9"/>
<evidence type="ECO:0008006" key="4">
    <source>
        <dbReference type="Google" id="ProtNLM"/>
    </source>
</evidence>
<gene>
    <name evidence="2" type="ordered locus">Clole_0685</name>
</gene>
<keyword evidence="1" id="KW-1133">Transmembrane helix</keyword>
<reference evidence="2 3" key="1">
    <citation type="journal article" date="2011" name="J. Bacteriol.">
        <title>Complete genome sequence of the cellulose-degrading bacterium Cellulosilyticum lentocellum.</title>
        <authorList>
            <consortium name="US DOE Joint Genome Institute"/>
            <person name="Miller D.A."/>
            <person name="Suen G."/>
            <person name="Bruce D."/>
            <person name="Copeland A."/>
            <person name="Cheng J.F."/>
            <person name="Detter C."/>
            <person name="Goodwin L.A."/>
            <person name="Han C.S."/>
            <person name="Hauser L.J."/>
            <person name="Land M.L."/>
            <person name="Lapidus A."/>
            <person name="Lucas S."/>
            <person name="Meincke L."/>
            <person name="Pitluck S."/>
            <person name="Tapia R."/>
            <person name="Teshima H."/>
            <person name="Woyke T."/>
            <person name="Fox B.G."/>
            <person name="Angert E.R."/>
            <person name="Currie C.R."/>
        </authorList>
    </citation>
    <scope>NUCLEOTIDE SEQUENCE [LARGE SCALE GENOMIC DNA]</scope>
    <source>
        <strain evidence="3">ATCC 49066 / DSM 5427 / NCIMB 11756 / RHM5</strain>
    </source>
</reference>
<evidence type="ECO:0000256" key="1">
    <source>
        <dbReference type="SAM" id="Phobius"/>
    </source>
</evidence>
<feature type="transmembrane region" description="Helical" evidence="1">
    <location>
        <begin position="80"/>
        <end position="99"/>
    </location>
</feature>
<keyword evidence="1" id="KW-0472">Membrane</keyword>
<keyword evidence="1" id="KW-0812">Transmembrane</keyword>
<dbReference type="Pfam" id="PF07784">
    <property type="entry name" value="DUF1622"/>
    <property type="match status" value="1"/>
</dbReference>
<sequence length="118" mass="13622">MLEELIIRYLPLPIHLLELMGITVITIGAFKAFYQYVKSLLLKEHYPVKYQFAEAMAMALEFKLAAEILKTVLVRSLQEIAILGAIVLLRILITLIIYWEIKQDNAENAPEYNSKQKN</sequence>
<dbReference type="KEGG" id="cle:Clole_0685"/>
<name>F2JNS0_CELLD</name>
<organism evidence="2 3">
    <name type="scientific">Cellulosilyticum lentocellum (strain ATCC 49066 / DSM 5427 / NCIMB 11756 / RHM5)</name>
    <name type="common">Clostridium lentocellum</name>
    <dbReference type="NCBI Taxonomy" id="642492"/>
    <lineage>
        <taxon>Bacteria</taxon>
        <taxon>Bacillati</taxon>
        <taxon>Bacillota</taxon>
        <taxon>Clostridia</taxon>
        <taxon>Lachnospirales</taxon>
        <taxon>Cellulosilyticaceae</taxon>
        <taxon>Cellulosilyticum</taxon>
    </lineage>
</organism>
<dbReference type="AlphaFoldDB" id="F2JNS0"/>
<dbReference type="PANTHER" id="PTHR38468:SF1">
    <property type="entry name" value="SLL0939 PROTEIN"/>
    <property type="match status" value="1"/>
</dbReference>